<dbReference type="AlphaFoldDB" id="A0AA41ZE15"/>
<dbReference type="Pfam" id="PF13589">
    <property type="entry name" value="HATPase_c_3"/>
    <property type="match status" value="1"/>
</dbReference>
<reference evidence="1" key="1">
    <citation type="submission" date="2022-06" db="EMBL/GenBank/DDBJ databases">
        <title>Sphingomonas sp. nov. isolated from rhizosphere soil of tomato.</title>
        <authorList>
            <person name="Dong H."/>
            <person name="Gao R."/>
        </authorList>
    </citation>
    <scope>NUCLEOTIDE SEQUENCE</scope>
    <source>
        <strain evidence="1">MMSM24</strain>
    </source>
</reference>
<protein>
    <submittedName>
        <fullName evidence="1">ATP-binding protein</fullName>
    </submittedName>
</protein>
<gene>
    <name evidence="1" type="ORF">NEE01_22790</name>
</gene>
<dbReference type="EMBL" id="JANFAV010000026">
    <property type="protein sequence ID" value="MCW6537612.1"/>
    <property type="molecule type" value="Genomic_DNA"/>
</dbReference>
<accession>A0AA41ZE15</accession>
<proteinExistence type="predicted"/>
<evidence type="ECO:0000313" key="1">
    <source>
        <dbReference type="EMBL" id="MCW6537612.1"/>
    </source>
</evidence>
<dbReference type="InterPro" id="IPR036890">
    <property type="entry name" value="HATPase_C_sf"/>
</dbReference>
<sequence>MVKNDLGGITAIRIVDDGHGISRERADHDFANLGDSIKRKMSRTRTHERAVHGKEGRGRLKFFSITRLAKWHTIYKDGEKHLAFDLTIQSNNLEHCELTDAVETDAPTGTVVELVNLKEPFDRLGSSDAFREFSTIFAPYILQYPTVQISFNGFTIDPRITIHKEVDLPQKPIVCPNRVIDDLRLKVIEWNGQSESRQIFFGGDNGIVLGSQAAYVTAPNFAYSAYAYSAFFRELADANLLDLEGVNDPDFLHILEHIRSNLKDYFRKRQADLSQGLIQELKDQGAYPYDGDPRDEVEKRERQVFDIATYAVSSHSREFARADTSLKKMTLTFLKEAVKHNPDALSTILRAVVNLPKAQQNEFSELLHRTELGNIISSSSLIADRIATLTVLRTMVFEPKYRQSVKERGQLDALVRDNTWLFGEQFHFTMSEPGLTRIMKRVAEDLGSGRKPKKVTKTDGKGGRADQFLGRIVPGPEKDRHEYLLIELKRPGLTIGRKELNQVQDYLDALRTQPDFSHTDTRWNFYLVTTEYDATVDAMIHQASRPAGVAQEGDNYVLWVKTWGEVLRESEARHQFIQDQLKIEVTDEQIDARIKDLAQSVIKN</sequence>
<evidence type="ECO:0000313" key="2">
    <source>
        <dbReference type="Proteomes" id="UP001165565"/>
    </source>
</evidence>
<comment type="caution">
    <text evidence="1">The sequence shown here is derived from an EMBL/GenBank/DDBJ whole genome shotgun (WGS) entry which is preliminary data.</text>
</comment>
<dbReference type="Gene3D" id="3.30.565.10">
    <property type="entry name" value="Histidine kinase-like ATPase, C-terminal domain"/>
    <property type="match status" value="1"/>
</dbReference>
<keyword evidence="1" id="KW-0547">Nucleotide-binding</keyword>
<organism evidence="1 2">
    <name type="scientific">Sphingomonas lycopersici</name>
    <dbReference type="NCBI Taxonomy" id="2951807"/>
    <lineage>
        <taxon>Bacteria</taxon>
        <taxon>Pseudomonadati</taxon>
        <taxon>Pseudomonadota</taxon>
        <taxon>Alphaproteobacteria</taxon>
        <taxon>Sphingomonadales</taxon>
        <taxon>Sphingomonadaceae</taxon>
        <taxon>Sphingomonas</taxon>
    </lineage>
</organism>
<name>A0AA41ZE15_9SPHN</name>
<dbReference type="GO" id="GO:0005524">
    <property type="term" value="F:ATP binding"/>
    <property type="evidence" value="ECO:0007669"/>
    <property type="project" value="UniProtKB-KW"/>
</dbReference>
<dbReference type="SUPFAM" id="SSF55874">
    <property type="entry name" value="ATPase domain of HSP90 chaperone/DNA topoisomerase II/histidine kinase"/>
    <property type="match status" value="1"/>
</dbReference>
<keyword evidence="1" id="KW-0067">ATP-binding</keyword>
<keyword evidence="2" id="KW-1185">Reference proteome</keyword>
<dbReference type="Proteomes" id="UP001165565">
    <property type="component" value="Unassembled WGS sequence"/>
</dbReference>